<organism evidence="2 3">
    <name type="scientific">Corynebacterium liangguodongii</name>
    <dbReference type="NCBI Taxonomy" id="2079535"/>
    <lineage>
        <taxon>Bacteria</taxon>
        <taxon>Bacillati</taxon>
        <taxon>Actinomycetota</taxon>
        <taxon>Actinomycetes</taxon>
        <taxon>Mycobacteriales</taxon>
        <taxon>Corynebacteriaceae</taxon>
        <taxon>Corynebacterium</taxon>
    </lineage>
</organism>
<dbReference type="OrthoDB" id="144109at2"/>
<proteinExistence type="predicted"/>
<dbReference type="InterPro" id="IPR011009">
    <property type="entry name" value="Kinase-like_dom_sf"/>
</dbReference>
<dbReference type="GO" id="GO:0016740">
    <property type="term" value="F:transferase activity"/>
    <property type="evidence" value="ECO:0007669"/>
    <property type="project" value="UniProtKB-KW"/>
</dbReference>
<dbReference type="InterPro" id="IPR002575">
    <property type="entry name" value="Aminoglycoside_PTrfase"/>
</dbReference>
<accession>A0A2S0WEA8</accession>
<reference evidence="3" key="1">
    <citation type="submission" date="2018-01" db="EMBL/GenBank/DDBJ databases">
        <authorList>
            <person name="Li J."/>
        </authorList>
    </citation>
    <scope>NUCLEOTIDE SEQUENCE [LARGE SCALE GENOMIC DNA]</scope>
    <source>
        <strain evidence="3">2184</strain>
    </source>
</reference>
<gene>
    <name evidence="2" type="ORF">C3E79_06115</name>
</gene>
<keyword evidence="3" id="KW-1185">Reference proteome</keyword>
<dbReference type="Pfam" id="PF01636">
    <property type="entry name" value="APH"/>
    <property type="match status" value="1"/>
</dbReference>
<protein>
    <submittedName>
        <fullName evidence="2">Phosphotransferase</fullName>
    </submittedName>
</protein>
<dbReference type="RefSeq" id="WP_108404115.1">
    <property type="nucleotide sequence ID" value="NZ_CP026948.1"/>
</dbReference>
<dbReference type="EMBL" id="CP026948">
    <property type="protein sequence ID" value="AWB84106.1"/>
    <property type="molecule type" value="Genomic_DNA"/>
</dbReference>
<dbReference type="KEGG" id="clia:C3E79_06115"/>
<feature type="domain" description="Aminoglycoside phosphotransferase" evidence="1">
    <location>
        <begin position="53"/>
        <end position="279"/>
    </location>
</feature>
<sequence length="410" mass="44523">MEHSGTIAAAEAVLTRRYGGAQKLNDATALHGSGSAQVYRAKVEANPFLQHRTVVVKHSPLTGDPIEDAAFMREVVAYQFTTSLSEDVRPGPVLLGYDVDERIIILTDSGDSDSLDDLLASSDEDDRAAVIRSLGGALGRMHAGTADKEGSFDVLFTRFMRLSPEWSAVQQLRDNLLIHRIRIGLVMLQESGIDVPGEVASAAASMGARLLKGGNRAFTPFDLAPDNVIFADHVHFLDYEWAGFRDVTFDLAFVIAGFPTYIATYPITDSEVDVFLEAWVREVGSMWPQVTTPDTLRSNITAALIGWALSSFAVLNVNAHQALWDGDAALAADFAAAGVELGAGGELEEFEVGGDLLRSPTQGAFTDDEKLVRRDLCETFEALARFSRRGDAPAYRVISEFAHDVARRLS</sequence>
<evidence type="ECO:0000259" key="1">
    <source>
        <dbReference type="Pfam" id="PF01636"/>
    </source>
</evidence>
<keyword evidence="2" id="KW-0808">Transferase</keyword>
<dbReference type="AlphaFoldDB" id="A0A2S0WEA8"/>
<evidence type="ECO:0000313" key="3">
    <source>
        <dbReference type="Proteomes" id="UP000244754"/>
    </source>
</evidence>
<name>A0A2S0WEA8_9CORY</name>
<dbReference type="SUPFAM" id="SSF56112">
    <property type="entry name" value="Protein kinase-like (PK-like)"/>
    <property type="match status" value="1"/>
</dbReference>
<dbReference type="Proteomes" id="UP000244754">
    <property type="component" value="Chromosome"/>
</dbReference>
<dbReference type="Gene3D" id="3.90.1200.10">
    <property type="match status" value="1"/>
</dbReference>
<evidence type="ECO:0000313" key="2">
    <source>
        <dbReference type="EMBL" id="AWB84106.1"/>
    </source>
</evidence>